<feature type="region of interest" description="Disordered" evidence="1">
    <location>
        <begin position="1"/>
        <end position="20"/>
    </location>
</feature>
<gene>
    <name evidence="3" type="ORF">CAG99_15720</name>
</gene>
<name>A0A1W7CZ27_9ACTN</name>
<sequence length="79" mass="8033">MRPPTVAGTRWQRSSFSGGTGDNCLELGRAAGRGGGLLLRESDAPCAVLITSGARLAALLRGVKAGRFDRLAPGPGRAG</sequence>
<dbReference type="Proteomes" id="UP000194218">
    <property type="component" value="Chromosome"/>
</dbReference>
<evidence type="ECO:0000259" key="2">
    <source>
        <dbReference type="Pfam" id="PF04149"/>
    </source>
</evidence>
<evidence type="ECO:0000256" key="1">
    <source>
        <dbReference type="SAM" id="MobiDB-lite"/>
    </source>
</evidence>
<proteinExistence type="predicted"/>
<dbReference type="KEGG" id="smao:CAG99_15720"/>
<dbReference type="AlphaFoldDB" id="A0A1W7CZ27"/>
<reference evidence="3 4" key="1">
    <citation type="submission" date="2017-05" db="EMBL/GenBank/DDBJ databases">
        <title>Complete genome sequence of Streptomyces sp. SCSIO 03032 revealed the diverse biosynthetic pathways for its bioactive secondary metabolites.</title>
        <authorList>
            <person name="Ma L."/>
            <person name="Zhu Y."/>
            <person name="Zhang W."/>
            <person name="Zhang G."/>
            <person name="Tian X."/>
            <person name="Zhang S."/>
            <person name="Zhang C."/>
        </authorList>
    </citation>
    <scope>NUCLEOTIDE SEQUENCE [LARGE SCALE GENOMIC DNA]</scope>
    <source>
        <strain evidence="3 4">SCSIO 03032</strain>
    </source>
</reference>
<dbReference type="OrthoDB" id="4288416at2"/>
<evidence type="ECO:0000313" key="4">
    <source>
        <dbReference type="Proteomes" id="UP000194218"/>
    </source>
</evidence>
<dbReference type="InterPro" id="IPR007278">
    <property type="entry name" value="DUF397"/>
</dbReference>
<organism evidence="3 4">
    <name type="scientific">Streptomyces marincola</name>
    <dbReference type="NCBI Taxonomy" id="2878388"/>
    <lineage>
        <taxon>Bacteria</taxon>
        <taxon>Bacillati</taxon>
        <taxon>Actinomycetota</taxon>
        <taxon>Actinomycetes</taxon>
        <taxon>Kitasatosporales</taxon>
        <taxon>Streptomycetaceae</taxon>
        <taxon>Streptomyces</taxon>
    </lineage>
</organism>
<dbReference type="RefSeq" id="WP_086159956.1">
    <property type="nucleotide sequence ID" value="NZ_CP021121.1"/>
</dbReference>
<dbReference type="Pfam" id="PF04149">
    <property type="entry name" value="DUF397"/>
    <property type="match status" value="1"/>
</dbReference>
<dbReference type="EMBL" id="CP021121">
    <property type="protein sequence ID" value="ARQ70101.1"/>
    <property type="molecule type" value="Genomic_DNA"/>
</dbReference>
<accession>A0A1W7CZ27</accession>
<evidence type="ECO:0000313" key="3">
    <source>
        <dbReference type="EMBL" id="ARQ70101.1"/>
    </source>
</evidence>
<keyword evidence="4" id="KW-1185">Reference proteome</keyword>
<protein>
    <recommendedName>
        <fullName evidence="2">DUF397 domain-containing protein</fullName>
    </recommendedName>
</protein>
<feature type="domain" description="DUF397" evidence="2">
    <location>
        <begin position="10"/>
        <end position="64"/>
    </location>
</feature>